<protein>
    <submittedName>
        <fullName evidence="1">Uncharacterized protein</fullName>
    </submittedName>
</protein>
<comment type="caution">
    <text evidence="1">The sequence shown here is derived from an EMBL/GenBank/DDBJ whole genome shotgun (WGS) entry which is preliminary data.</text>
</comment>
<keyword evidence="2" id="KW-1185">Reference proteome</keyword>
<dbReference type="RefSeq" id="WP_129472549.1">
    <property type="nucleotide sequence ID" value="NZ_SAWZ01000013.1"/>
</dbReference>
<organism evidence="1 2">
    <name type="scientific">Pseudoxanthomonas composti</name>
    <dbReference type="NCBI Taxonomy" id="2137479"/>
    <lineage>
        <taxon>Bacteria</taxon>
        <taxon>Pseudomonadati</taxon>
        <taxon>Pseudomonadota</taxon>
        <taxon>Gammaproteobacteria</taxon>
        <taxon>Lysobacterales</taxon>
        <taxon>Lysobacteraceae</taxon>
        <taxon>Pseudoxanthomonas</taxon>
    </lineage>
</organism>
<sequence>MPNDFAVDAKAPERARLEADLARFLANKGKVEVLGNTPFRKPELLSVKDAALASASRHFSRKGAT</sequence>
<dbReference type="Proteomes" id="UP000289784">
    <property type="component" value="Unassembled WGS sequence"/>
</dbReference>
<name>A0A4Q1JR68_9GAMM</name>
<gene>
    <name evidence="1" type="ORF">EPA99_17515</name>
</gene>
<proteinExistence type="predicted"/>
<dbReference type="AlphaFoldDB" id="A0A4Q1JR68"/>
<evidence type="ECO:0000313" key="1">
    <source>
        <dbReference type="EMBL" id="RXQ99922.1"/>
    </source>
</evidence>
<dbReference type="EMBL" id="SAWZ01000013">
    <property type="protein sequence ID" value="RXQ99922.1"/>
    <property type="molecule type" value="Genomic_DNA"/>
</dbReference>
<accession>A0A4Q1JR68</accession>
<dbReference type="OrthoDB" id="6028411at2"/>
<evidence type="ECO:0000313" key="2">
    <source>
        <dbReference type="Proteomes" id="UP000289784"/>
    </source>
</evidence>
<reference evidence="1 2" key="1">
    <citation type="submission" date="2019-01" db="EMBL/GenBank/DDBJ databases">
        <title>Pseudoxanthomonas composti sp. nov., isolated from compost.</title>
        <authorList>
            <person name="Yang G."/>
        </authorList>
    </citation>
    <scope>NUCLEOTIDE SEQUENCE [LARGE SCALE GENOMIC DNA]</scope>
    <source>
        <strain evidence="1 2">GSS15</strain>
    </source>
</reference>